<keyword evidence="4 5" id="KW-0472">Membrane</keyword>
<gene>
    <name evidence="8" type="ORF">CW360_10780</name>
    <name evidence="7" type="ORF">GCM10007363_08080</name>
</gene>
<feature type="transmembrane region" description="Helical" evidence="5">
    <location>
        <begin position="171"/>
        <end position="188"/>
    </location>
</feature>
<feature type="domain" description="STAS" evidence="6">
    <location>
        <begin position="445"/>
        <end position="544"/>
    </location>
</feature>
<feature type="transmembrane region" description="Helical" evidence="5">
    <location>
        <begin position="34"/>
        <end position="59"/>
    </location>
</feature>
<evidence type="ECO:0000256" key="4">
    <source>
        <dbReference type="ARBA" id="ARBA00023136"/>
    </source>
</evidence>
<comment type="subcellular location">
    <subcellularLocation>
        <location evidence="1">Membrane</location>
        <topology evidence="1">Multi-pass membrane protein</topology>
    </subcellularLocation>
</comment>
<feature type="transmembrane region" description="Helical" evidence="5">
    <location>
        <begin position="125"/>
        <end position="151"/>
    </location>
</feature>
<organism evidence="8 9">
    <name type="scientific">Pseudomonas fluvialis</name>
    <dbReference type="NCBI Taxonomy" id="1793966"/>
    <lineage>
        <taxon>Bacteria</taxon>
        <taxon>Pseudomonadati</taxon>
        <taxon>Pseudomonadota</taxon>
        <taxon>Gammaproteobacteria</taxon>
        <taxon>Pseudomonadales</taxon>
        <taxon>Pseudomonadaceae</taxon>
        <taxon>Pseudomonas</taxon>
    </lineage>
</organism>
<dbReference type="EMBL" id="PIYS01000018">
    <property type="protein sequence ID" value="PKF70993.1"/>
    <property type="molecule type" value="Genomic_DNA"/>
</dbReference>
<dbReference type="PANTHER" id="PTHR11814">
    <property type="entry name" value="SULFATE TRANSPORTER"/>
    <property type="match status" value="1"/>
</dbReference>
<dbReference type="SUPFAM" id="SSF52091">
    <property type="entry name" value="SpoIIaa-like"/>
    <property type="match status" value="1"/>
</dbReference>
<evidence type="ECO:0000256" key="2">
    <source>
        <dbReference type="ARBA" id="ARBA00022692"/>
    </source>
</evidence>
<dbReference type="GO" id="GO:0016020">
    <property type="term" value="C:membrane"/>
    <property type="evidence" value="ECO:0007669"/>
    <property type="project" value="UniProtKB-SubCell"/>
</dbReference>
<dbReference type="PROSITE" id="PS50801">
    <property type="entry name" value="STAS"/>
    <property type="match status" value="1"/>
</dbReference>
<reference evidence="7" key="1">
    <citation type="journal article" date="2014" name="Int. J. Syst. Evol. Microbiol.">
        <title>Complete genome of a new Firmicutes species belonging to the dominant human colonic microbiota ('Ruminococcus bicirculans') reveals two chromosomes and a selective capacity to utilize plant glucans.</title>
        <authorList>
            <consortium name="NISC Comparative Sequencing Program"/>
            <person name="Wegmann U."/>
            <person name="Louis P."/>
            <person name="Goesmann A."/>
            <person name="Henrissat B."/>
            <person name="Duncan S.H."/>
            <person name="Flint H.J."/>
        </authorList>
    </citation>
    <scope>NUCLEOTIDE SEQUENCE</scope>
    <source>
        <strain evidence="7">CCM 8778</strain>
    </source>
</reference>
<protein>
    <submittedName>
        <fullName evidence="8">Sodium-independent anion transporter</fullName>
    </submittedName>
</protein>
<feature type="transmembrane region" description="Helical" evidence="5">
    <location>
        <begin position="261"/>
        <end position="285"/>
    </location>
</feature>
<comment type="caution">
    <text evidence="8">The sequence shown here is derived from an EMBL/GenBank/DDBJ whole genome shotgun (WGS) entry which is preliminary data.</text>
</comment>
<dbReference type="NCBIfam" id="TIGR00815">
    <property type="entry name" value="sulP"/>
    <property type="match status" value="1"/>
</dbReference>
<evidence type="ECO:0000259" key="6">
    <source>
        <dbReference type="PROSITE" id="PS50801"/>
    </source>
</evidence>
<feature type="transmembrane region" description="Helical" evidence="5">
    <location>
        <begin position="394"/>
        <end position="422"/>
    </location>
</feature>
<name>A0A2I0CPJ8_9PSED</name>
<dbReference type="Pfam" id="PF00916">
    <property type="entry name" value="Sulfate_transp"/>
    <property type="match status" value="1"/>
</dbReference>
<reference evidence="7" key="5">
    <citation type="submission" date="2024-05" db="EMBL/GenBank/DDBJ databases">
        <authorList>
            <person name="Sun Q."/>
            <person name="Sedlacek I."/>
        </authorList>
    </citation>
    <scope>NUCLEOTIDE SEQUENCE</scope>
    <source>
        <strain evidence="7">CCM 8778</strain>
    </source>
</reference>
<evidence type="ECO:0000313" key="7">
    <source>
        <dbReference type="EMBL" id="GGH90477.1"/>
    </source>
</evidence>
<dbReference type="EMBL" id="BMDE01000002">
    <property type="protein sequence ID" value="GGH90477.1"/>
    <property type="molecule type" value="Genomic_DNA"/>
</dbReference>
<dbReference type="RefSeq" id="WP_093984448.1">
    <property type="nucleotide sequence ID" value="NZ_BMDE01000002.1"/>
</dbReference>
<dbReference type="InterPro" id="IPR001902">
    <property type="entry name" value="SLC26A/SulP_fam"/>
</dbReference>
<dbReference type="Gene3D" id="3.30.750.24">
    <property type="entry name" value="STAS domain"/>
    <property type="match status" value="1"/>
</dbReference>
<evidence type="ECO:0000256" key="3">
    <source>
        <dbReference type="ARBA" id="ARBA00022989"/>
    </source>
</evidence>
<accession>A0A2I0CPJ8</accession>
<dbReference type="InterPro" id="IPR036513">
    <property type="entry name" value="STAS_dom_sf"/>
</dbReference>
<evidence type="ECO:0000256" key="1">
    <source>
        <dbReference type="ARBA" id="ARBA00004141"/>
    </source>
</evidence>
<keyword evidence="3 5" id="KW-1133">Transmembrane helix</keyword>
<dbReference type="InterPro" id="IPR011547">
    <property type="entry name" value="SLC26A/SulP_dom"/>
</dbReference>
<feature type="transmembrane region" description="Helical" evidence="5">
    <location>
        <begin position="332"/>
        <end position="350"/>
    </location>
</feature>
<feature type="transmembrane region" description="Helical" evidence="5">
    <location>
        <begin position="209"/>
        <end position="230"/>
    </location>
</feature>
<feature type="transmembrane region" description="Helical" evidence="5">
    <location>
        <begin position="12"/>
        <end position="28"/>
    </location>
</feature>
<dbReference type="InterPro" id="IPR002645">
    <property type="entry name" value="STAS_dom"/>
</dbReference>
<dbReference type="Pfam" id="PF01740">
    <property type="entry name" value="STAS"/>
    <property type="match status" value="1"/>
</dbReference>
<sequence length="576" mass="60654">MPAWLRGYNRRLAAADGLAALIVSLLLVPQSLAYAMLAGLPAVHGLYASILPLLAYALFGSSPSLAVGPVAVLSLMTAASLGPLFAAGSAEYANAALLLALLSGLLLLGMALLRLGFLANFLSHPVISGFISGSALLICLGQLPALLGFSAGGGTLPAQVQALFRQWPDSHLATLALGLASLFWLWWARRSLAGLLRRLGLADHWADNLARTAPLLAVLVSSAVVAFAQLDQAGVRVLGPLPVGLPSLALPHADGSLLRQLLPAALLLALVGFVESVSVGQTLAARQRQRIRVERELLGLGAANLAAACSGGLPVTGGFARSVVNQQAGARTPMAGVFSAVLIALCALYCTPWLYYLPQAVLAATILVAVWGLIDLRALQRTWRYSIQDGLAQGATLLGVLLLGVEAGILLGVALSLLLFLWRTSRPHLAVVGQLPGSEHFRNVQRFAVVQSETVLSLRVDESLYFPNARYLEERIAGLVAERPAVRHLVLMCSGVNLIDASALESLQAIAERLRAAGVCLHLSEVKGPVMDRLQRSQLLEQLGGQVFVSHFQALQCLDPQSVARAAHSAAKPHGE</sequence>
<dbReference type="CDD" id="cd07042">
    <property type="entry name" value="STAS_SulP_like_sulfate_transporter"/>
    <property type="match status" value="1"/>
</dbReference>
<feature type="transmembrane region" description="Helical" evidence="5">
    <location>
        <begin position="355"/>
        <end position="374"/>
    </location>
</feature>
<feature type="transmembrane region" description="Helical" evidence="5">
    <location>
        <begin position="66"/>
        <end position="86"/>
    </location>
</feature>
<evidence type="ECO:0000313" key="8">
    <source>
        <dbReference type="EMBL" id="PKF70993.1"/>
    </source>
</evidence>
<dbReference type="Proteomes" id="UP000655550">
    <property type="component" value="Unassembled WGS sequence"/>
</dbReference>
<keyword evidence="2 5" id="KW-0812">Transmembrane</keyword>
<proteinExistence type="predicted"/>
<feature type="transmembrane region" description="Helical" evidence="5">
    <location>
        <begin position="297"/>
        <end position="320"/>
    </location>
</feature>
<dbReference type="GO" id="GO:0055085">
    <property type="term" value="P:transmembrane transport"/>
    <property type="evidence" value="ECO:0007669"/>
    <property type="project" value="InterPro"/>
</dbReference>
<reference evidence="8" key="2">
    <citation type="submission" date="2017-12" db="EMBL/GenBank/DDBJ databases">
        <authorList>
            <person name="Hurst M.R.H."/>
        </authorList>
    </citation>
    <scope>NUCLEOTIDE SEQUENCE [LARGE SCALE GENOMIC DNA]</scope>
    <source>
        <strain evidence="8">ZYSR67-Z</strain>
    </source>
</reference>
<keyword evidence="10" id="KW-1185">Reference proteome</keyword>
<dbReference type="Proteomes" id="UP000242861">
    <property type="component" value="Unassembled WGS sequence"/>
</dbReference>
<feature type="transmembrane region" description="Helical" evidence="5">
    <location>
        <begin position="92"/>
        <end position="113"/>
    </location>
</feature>
<reference evidence="9" key="3">
    <citation type="submission" date="2017-12" db="EMBL/GenBank/DDBJ databases">
        <authorList>
            <person name="Yu X.-Y."/>
        </authorList>
    </citation>
    <scope>NUCLEOTIDE SEQUENCE [LARGE SCALE GENOMIC DNA]</scope>
    <source>
        <strain evidence="9">ZYSR67-Z</strain>
    </source>
</reference>
<reference evidence="10" key="4">
    <citation type="journal article" date="2019" name="Int. J. Syst. Evol. Microbiol.">
        <title>The Global Catalogue of Microorganisms (GCM) 10K type strain sequencing project: providing services to taxonomists for standard genome sequencing and annotation.</title>
        <authorList>
            <consortium name="The Broad Institute Genomics Platform"/>
            <consortium name="The Broad Institute Genome Sequencing Center for Infectious Disease"/>
            <person name="Wu L."/>
            <person name="Ma J."/>
        </authorList>
    </citation>
    <scope>NUCLEOTIDE SEQUENCE [LARGE SCALE GENOMIC DNA]</scope>
    <source>
        <strain evidence="10">CCM 8778</strain>
    </source>
</reference>
<evidence type="ECO:0000313" key="9">
    <source>
        <dbReference type="Proteomes" id="UP000242861"/>
    </source>
</evidence>
<evidence type="ECO:0000256" key="5">
    <source>
        <dbReference type="SAM" id="Phobius"/>
    </source>
</evidence>
<dbReference type="AlphaFoldDB" id="A0A2I0CPJ8"/>
<evidence type="ECO:0000313" key="10">
    <source>
        <dbReference type="Proteomes" id="UP000655550"/>
    </source>
</evidence>